<evidence type="ECO:0000313" key="2">
    <source>
        <dbReference type="Proteomes" id="UP001165064"/>
    </source>
</evidence>
<protein>
    <submittedName>
        <fullName evidence="1">Unnamed protein product</fullName>
    </submittedName>
</protein>
<accession>A0ACB5SV37</accession>
<reference evidence="1" key="1">
    <citation type="submission" date="2023-04" db="EMBL/GenBank/DDBJ databases">
        <title>Ambrosiozyma monospora NBRC 10751.</title>
        <authorList>
            <person name="Ichikawa N."/>
            <person name="Sato H."/>
            <person name="Tonouchi N."/>
        </authorList>
    </citation>
    <scope>NUCLEOTIDE SEQUENCE</scope>
    <source>
        <strain evidence="1">NBRC 10751</strain>
    </source>
</reference>
<evidence type="ECO:0000313" key="1">
    <source>
        <dbReference type="EMBL" id="GME73638.1"/>
    </source>
</evidence>
<name>A0ACB5SV37_AMBMO</name>
<keyword evidence="2" id="KW-1185">Reference proteome</keyword>
<comment type="caution">
    <text evidence="1">The sequence shown here is derived from an EMBL/GenBank/DDBJ whole genome shotgun (WGS) entry which is preliminary data.</text>
</comment>
<sequence>MPPQTIVSKIVHPPDVKVREFGKSYKLHKLQLMKSPYFKSAIEWNNKNKKNVSDGDQECVSINVETDDPWITKQSFELLLKRLHCIQDIQEESMIPSQMMATARFFQVDDIMVSMASDWNWDNVSVGFVINLLKMVTDEDYGNVGSDLVIKSEEYLYDNGW</sequence>
<dbReference type="EMBL" id="BSXS01000722">
    <property type="protein sequence ID" value="GME73638.1"/>
    <property type="molecule type" value="Genomic_DNA"/>
</dbReference>
<proteinExistence type="predicted"/>
<gene>
    <name evidence="1" type="ORF">Amon02_000147700</name>
</gene>
<organism evidence="1 2">
    <name type="scientific">Ambrosiozyma monospora</name>
    <name type="common">Yeast</name>
    <name type="synonym">Endomycopsis monosporus</name>
    <dbReference type="NCBI Taxonomy" id="43982"/>
    <lineage>
        <taxon>Eukaryota</taxon>
        <taxon>Fungi</taxon>
        <taxon>Dikarya</taxon>
        <taxon>Ascomycota</taxon>
        <taxon>Saccharomycotina</taxon>
        <taxon>Pichiomycetes</taxon>
        <taxon>Pichiales</taxon>
        <taxon>Pichiaceae</taxon>
        <taxon>Ambrosiozyma</taxon>
    </lineage>
</organism>
<dbReference type="Proteomes" id="UP001165064">
    <property type="component" value="Unassembled WGS sequence"/>
</dbReference>